<dbReference type="Proteomes" id="UP001158067">
    <property type="component" value="Unassembled WGS sequence"/>
</dbReference>
<accession>A0ABY1Q4W5</accession>
<proteinExistence type="predicted"/>
<dbReference type="InterPro" id="IPR005651">
    <property type="entry name" value="Trm112-like"/>
</dbReference>
<sequence>MTITPDILPILRCPAGGEGLTLATDEILQRVNQSIEQGLARDQVDARVDQPIEAGLVNRQGDRLYPIRDGIATLIIEDAIRLDP</sequence>
<reference evidence="1 2" key="1">
    <citation type="submission" date="2017-05" db="EMBL/GenBank/DDBJ databases">
        <authorList>
            <person name="Varghese N."/>
            <person name="Submissions S."/>
        </authorList>
    </citation>
    <scope>NUCLEOTIDE SEQUENCE [LARGE SCALE GENOMIC DNA]</scope>
    <source>
        <strain evidence="1 2">DSM 25457</strain>
    </source>
</reference>
<dbReference type="EMBL" id="FXUG01000006">
    <property type="protein sequence ID" value="SMP58397.1"/>
    <property type="molecule type" value="Genomic_DNA"/>
</dbReference>
<keyword evidence="2" id="KW-1185">Reference proteome</keyword>
<comment type="caution">
    <text evidence="1">The sequence shown here is derived from an EMBL/GenBank/DDBJ whole genome shotgun (WGS) entry which is preliminary data.</text>
</comment>
<dbReference type="SUPFAM" id="SSF158997">
    <property type="entry name" value="Trm112p-like"/>
    <property type="match status" value="1"/>
</dbReference>
<dbReference type="RefSeq" id="WP_283432798.1">
    <property type="nucleotide sequence ID" value="NZ_CAWLDM010000001.1"/>
</dbReference>
<dbReference type="Gene3D" id="2.20.25.10">
    <property type="match status" value="1"/>
</dbReference>
<evidence type="ECO:0000313" key="2">
    <source>
        <dbReference type="Proteomes" id="UP001158067"/>
    </source>
</evidence>
<dbReference type="Pfam" id="PF03966">
    <property type="entry name" value="Trm112p"/>
    <property type="match status" value="1"/>
</dbReference>
<name>A0ABY1Q4W5_9BACT</name>
<organism evidence="1 2">
    <name type="scientific">Neorhodopirellula lusitana</name>
    <dbReference type="NCBI Taxonomy" id="445327"/>
    <lineage>
        <taxon>Bacteria</taxon>
        <taxon>Pseudomonadati</taxon>
        <taxon>Planctomycetota</taxon>
        <taxon>Planctomycetia</taxon>
        <taxon>Pirellulales</taxon>
        <taxon>Pirellulaceae</taxon>
        <taxon>Neorhodopirellula</taxon>
    </lineage>
</organism>
<protein>
    <submittedName>
        <fullName evidence="1">Trm112p-like protein</fullName>
    </submittedName>
</protein>
<gene>
    <name evidence="1" type="ORF">SAMN06265222_10639</name>
</gene>
<evidence type="ECO:0000313" key="1">
    <source>
        <dbReference type="EMBL" id="SMP58397.1"/>
    </source>
</evidence>